<evidence type="ECO:0000313" key="2">
    <source>
        <dbReference type="Proteomes" id="UP000256964"/>
    </source>
</evidence>
<reference evidence="1 2" key="1">
    <citation type="journal article" date="2018" name="Biotechnol. Biofuels">
        <title>Integrative visual omics of the white-rot fungus Polyporus brumalis exposes the biotechnological potential of its oxidative enzymes for delignifying raw plant biomass.</title>
        <authorList>
            <person name="Miyauchi S."/>
            <person name="Rancon A."/>
            <person name="Drula E."/>
            <person name="Hage H."/>
            <person name="Chaduli D."/>
            <person name="Favel A."/>
            <person name="Grisel S."/>
            <person name="Henrissat B."/>
            <person name="Herpoel-Gimbert I."/>
            <person name="Ruiz-Duenas F.J."/>
            <person name="Chevret D."/>
            <person name="Hainaut M."/>
            <person name="Lin J."/>
            <person name="Wang M."/>
            <person name="Pangilinan J."/>
            <person name="Lipzen A."/>
            <person name="Lesage-Meessen L."/>
            <person name="Navarro D."/>
            <person name="Riley R."/>
            <person name="Grigoriev I.V."/>
            <person name="Zhou S."/>
            <person name="Raouche S."/>
            <person name="Rosso M.N."/>
        </authorList>
    </citation>
    <scope>NUCLEOTIDE SEQUENCE [LARGE SCALE GENOMIC DNA]</scope>
    <source>
        <strain evidence="1 2">BRFM 1820</strain>
    </source>
</reference>
<dbReference type="Proteomes" id="UP000256964">
    <property type="component" value="Unassembled WGS sequence"/>
</dbReference>
<dbReference type="EMBL" id="KZ857472">
    <property type="protein sequence ID" value="RDX42999.1"/>
    <property type="molecule type" value="Genomic_DNA"/>
</dbReference>
<gene>
    <name evidence="1" type="ORF">OH76DRAFT_1245949</name>
</gene>
<keyword evidence="2" id="KW-1185">Reference proteome</keyword>
<dbReference type="AlphaFoldDB" id="A0A371CRX3"/>
<organism evidence="1 2">
    <name type="scientific">Lentinus brumalis</name>
    <dbReference type="NCBI Taxonomy" id="2498619"/>
    <lineage>
        <taxon>Eukaryota</taxon>
        <taxon>Fungi</taxon>
        <taxon>Dikarya</taxon>
        <taxon>Basidiomycota</taxon>
        <taxon>Agaricomycotina</taxon>
        <taxon>Agaricomycetes</taxon>
        <taxon>Polyporales</taxon>
        <taxon>Polyporaceae</taxon>
        <taxon>Lentinus</taxon>
    </lineage>
</organism>
<name>A0A371CRX3_9APHY</name>
<evidence type="ECO:0000313" key="1">
    <source>
        <dbReference type="EMBL" id="RDX42999.1"/>
    </source>
</evidence>
<proteinExistence type="predicted"/>
<sequence>MVGRASVPAKLCDSALDLQPCTRSLAQRCAFLPSDKQTQSFARVVPLCFGLAPNACRGSLSTSTTSGHERQLYCLARIVTFTAALWSLEPGSRGIAVSVNIAGRCRSGFHARCIIVIPGHYQERQVDVGLVDLDTSSPDMVPLTNLLWTQLQISSPLEIQHGPASAHNQVAIVTVCPDVCTWVSRAIGPPSGRFDAWFSRAAGACTRHRCHQRSGVRDHVRRATARMYGELGRVNPSLGTGRRALVPLYPGEKIWIRRW</sequence>
<protein>
    <submittedName>
        <fullName evidence="1">Uncharacterized protein</fullName>
    </submittedName>
</protein>
<accession>A0A371CRX3</accession>